<name>A0ABR4D5N6_9PEZI</name>
<evidence type="ECO:0000313" key="3">
    <source>
        <dbReference type="EMBL" id="KAL2265674.1"/>
    </source>
</evidence>
<dbReference type="RefSeq" id="XP_070864401.1">
    <property type="nucleotide sequence ID" value="XM_071013522.1"/>
</dbReference>
<feature type="signal peptide" evidence="2">
    <location>
        <begin position="1"/>
        <end position="21"/>
    </location>
</feature>
<feature type="compositionally biased region" description="Basic and acidic residues" evidence="1">
    <location>
        <begin position="148"/>
        <end position="162"/>
    </location>
</feature>
<reference evidence="3 4" key="1">
    <citation type="journal article" date="2024" name="Commun. Biol.">
        <title>Comparative genomic analysis of thermophilic fungi reveals convergent evolutionary adaptations and gene losses.</title>
        <authorList>
            <person name="Steindorff A.S."/>
            <person name="Aguilar-Pontes M.V."/>
            <person name="Robinson A.J."/>
            <person name="Andreopoulos B."/>
            <person name="LaButti K."/>
            <person name="Kuo A."/>
            <person name="Mondo S."/>
            <person name="Riley R."/>
            <person name="Otillar R."/>
            <person name="Haridas S."/>
            <person name="Lipzen A."/>
            <person name="Grimwood J."/>
            <person name="Schmutz J."/>
            <person name="Clum A."/>
            <person name="Reid I.D."/>
            <person name="Moisan M.C."/>
            <person name="Butler G."/>
            <person name="Nguyen T.T.M."/>
            <person name="Dewar K."/>
            <person name="Conant G."/>
            <person name="Drula E."/>
            <person name="Henrissat B."/>
            <person name="Hansel C."/>
            <person name="Singer S."/>
            <person name="Hutchinson M.I."/>
            <person name="de Vries R.P."/>
            <person name="Natvig D.O."/>
            <person name="Powell A.J."/>
            <person name="Tsang A."/>
            <person name="Grigoriev I.V."/>
        </authorList>
    </citation>
    <scope>NUCLEOTIDE SEQUENCE [LARGE SCALE GENOMIC DNA]</scope>
    <source>
        <strain evidence="3 4">ATCC 22073</strain>
    </source>
</reference>
<dbReference type="PANTHER" id="PTHR39219">
    <property type="entry name" value="ER MEMBRANE PROTEIN COMPLEX SUBUNIT 10"/>
    <property type="match status" value="1"/>
</dbReference>
<dbReference type="Proteomes" id="UP001600064">
    <property type="component" value="Unassembled WGS sequence"/>
</dbReference>
<dbReference type="PANTHER" id="PTHR39219:SF1">
    <property type="entry name" value="ER MEMBRANE PROTEIN COMPLEX SUBUNIT 10"/>
    <property type="match status" value="1"/>
</dbReference>
<gene>
    <name evidence="3" type="ORF">VTJ83DRAFT_6774</name>
</gene>
<feature type="region of interest" description="Disordered" evidence="1">
    <location>
        <begin position="132"/>
        <end position="166"/>
    </location>
</feature>
<feature type="compositionally biased region" description="Acidic residues" evidence="1">
    <location>
        <begin position="132"/>
        <end position="143"/>
    </location>
</feature>
<organism evidence="3 4">
    <name type="scientific">Remersonia thermophila</name>
    <dbReference type="NCBI Taxonomy" id="72144"/>
    <lineage>
        <taxon>Eukaryota</taxon>
        <taxon>Fungi</taxon>
        <taxon>Dikarya</taxon>
        <taxon>Ascomycota</taxon>
        <taxon>Pezizomycotina</taxon>
        <taxon>Sordariomycetes</taxon>
        <taxon>Sordariomycetidae</taxon>
        <taxon>Sordariales</taxon>
        <taxon>Sordariales incertae sedis</taxon>
        <taxon>Remersonia</taxon>
    </lineage>
</organism>
<evidence type="ECO:0000256" key="2">
    <source>
        <dbReference type="SAM" id="SignalP"/>
    </source>
</evidence>
<dbReference type="GeneID" id="98128166"/>
<comment type="caution">
    <text evidence="3">The sequence shown here is derived from an EMBL/GenBank/DDBJ whole genome shotgun (WGS) entry which is preliminary data.</text>
</comment>
<sequence>MRLPTLLPALLAAAAAPLASASDDASQPFTVVGIYIQPVAADSARAAPSLLAEIALPSSDDRDADSDAAAAAGGLVPAEVVNYASPDLPDGDDKLVRVGVYDAARSRWVSSTSVAAVGNFAKGYAPHFVITLDDDDDDNDDDGTPQSRGEKTKSKNKEEKRSSTAPNVLGVTVRGVAIDAGVTRDFGPQAVVARTKPGVQPTPGKPIVLSPEGKKMVEQGERTFLQKYWWAIAIAAFLVLGGGGEGGQ</sequence>
<keyword evidence="2" id="KW-0732">Signal</keyword>
<protein>
    <submittedName>
        <fullName evidence="3">Uncharacterized protein</fullName>
    </submittedName>
</protein>
<evidence type="ECO:0000313" key="4">
    <source>
        <dbReference type="Proteomes" id="UP001600064"/>
    </source>
</evidence>
<accession>A0ABR4D5N6</accession>
<keyword evidence="4" id="KW-1185">Reference proteome</keyword>
<evidence type="ECO:0000256" key="1">
    <source>
        <dbReference type="SAM" id="MobiDB-lite"/>
    </source>
</evidence>
<proteinExistence type="predicted"/>
<feature type="chain" id="PRO_5045439226" evidence="2">
    <location>
        <begin position="22"/>
        <end position="248"/>
    </location>
</feature>
<dbReference type="EMBL" id="JAZGUE010000006">
    <property type="protein sequence ID" value="KAL2265674.1"/>
    <property type="molecule type" value="Genomic_DNA"/>
</dbReference>